<evidence type="ECO:0000256" key="9">
    <source>
        <dbReference type="HAMAP-Rule" id="MF_00148"/>
    </source>
</evidence>
<dbReference type="InterPro" id="IPR005122">
    <property type="entry name" value="Uracil-DNA_glycosylase-like"/>
</dbReference>
<dbReference type="EMBL" id="SMBP01000025">
    <property type="protein sequence ID" value="TCU53855.1"/>
    <property type="molecule type" value="Genomic_DNA"/>
</dbReference>
<proteinExistence type="inferred from homology"/>
<dbReference type="GO" id="GO:0004844">
    <property type="term" value="F:uracil DNA N-glycosylase activity"/>
    <property type="evidence" value="ECO:0007669"/>
    <property type="project" value="UniProtKB-UniRule"/>
</dbReference>
<dbReference type="EC" id="3.2.2.27" evidence="4 9"/>
<dbReference type="Proteomes" id="UP000295773">
    <property type="component" value="Unassembled WGS sequence"/>
</dbReference>
<dbReference type="PANTHER" id="PTHR11264">
    <property type="entry name" value="URACIL-DNA GLYCOSYLASE"/>
    <property type="match status" value="1"/>
</dbReference>
<dbReference type="SMART" id="SM00986">
    <property type="entry name" value="UDG"/>
    <property type="match status" value="1"/>
</dbReference>
<evidence type="ECO:0000256" key="1">
    <source>
        <dbReference type="ARBA" id="ARBA00001400"/>
    </source>
</evidence>
<dbReference type="InterPro" id="IPR002043">
    <property type="entry name" value="UDG_fam1"/>
</dbReference>
<dbReference type="AlphaFoldDB" id="A0A4V2VIY1"/>
<keyword evidence="9" id="KW-0963">Cytoplasm</keyword>
<evidence type="ECO:0000313" key="13">
    <source>
        <dbReference type="EMBL" id="TCU53855.1"/>
    </source>
</evidence>
<organism evidence="13 14">
    <name type="scientific">Longicatena caecimuris</name>
    <dbReference type="NCBI Taxonomy" id="1796635"/>
    <lineage>
        <taxon>Bacteria</taxon>
        <taxon>Bacillati</taxon>
        <taxon>Bacillota</taxon>
        <taxon>Erysipelotrichia</taxon>
        <taxon>Erysipelotrichales</taxon>
        <taxon>Erysipelotrichaceae</taxon>
        <taxon>Longicatena</taxon>
    </lineage>
</organism>
<evidence type="ECO:0000259" key="12">
    <source>
        <dbReference type="SMART" id="SM00986"/>
    </source>
</evidence>
<dbReference type="FunFam" id="3.40.470.10:FF:000001">
    <property type="entry name" value="Uracil-DNA glycosylase"/>
    <property type="match status" value="1"/>
</dbReference>
<dbReference type="InterPro" id="IPR036895">
    <property type="entry name" value="Uracil-DNA_glycosylase-like_sf"/>
</dbReference>
<evidence type="ECO:0000256" key="8">
    <source>
        <dbReference type="ARBA" id="ARBA00023204"/>
    </source>
</evidence>
<dbReference type="GO" id="GO:0097510">
    <property type="term" value="P:base-excision repair, AP site formation via deaminated base removal"/>
    <property type="evidence" value="ECO:0007669"/>
    <property type="project" value="TreeGrafter"/>
</dbReference>
<keyword evidence="14" id="KW-1185">Reference proteome</keyword>
<dbReference type="HAMAP" id="MF_00148">
    <property type="entry name" value="UDG"/>
    <property type="match status" value="1"/>
</dbReference>
<dbReference type="GO" id="GO:0005737">
    <property type="term" value="C:cytoplasm"/>
    <property type="evidence" value="ECO:0007669"/>
    <property type="project" value="UniProtKB-SubCell"/>
</dbReference>
<keyword evidence="6 9" id="KW-0227">DNA damage</keyword>
<protein>
    <recommendedName>
        <fullName evidence="5 9">Uracil-DNA glycosylase</fullName>
        <shortName evidence="9">UDG</shortName>
        <ecNumber evidence="4 9">3.2.2.27</ecNumber>
    </recommendedName>
</protein>
<evidence type="ECO:0000256" key="7">
    <source>
        <dbReference type="ARBA" id="ARBA00022801"/>
    </source>
</evidence>
<gene>
    <name evidence="9" type="primary">ung</name>
    <name evidence="13" type="ORF">EDD61_12520</name>
</gene>
<dbReference type="SUPFAM" id="SSF52141">
    <property type="entry name" value="Uracil-DNA glycosylase-like"/>
    <property type="match status" value="1"/>
</dbReference>
<dbReference type="Gene3D" id="3.40.470.10">
    <property type="entry name" value="Uracil-DNA glycosylase-like domain"/>
    <property type="match status" value="1"/>
</dbReference>
<comment type="caution">
    <text evidence="13">The sequence shown here is derived from an EMBL/GenBank/DDBJ whole genome shotgun (WGS) entry which is preliminary data.</text>
</comment>
<name>A0A4V2VIY1_9FIRM</name>
<keyword evidence="8 9" id="KW-0234">DNA repair</keyword>
<sequence length="221" mass="25572">MHMKCWNDLFQQEKEKPYYQELMAFLDEEYKTKTIFPPREDLFTCFDVCPYEKVKVVILGQDPYHQPNQAHGLCFSVRKGVKLPPSLRNIYKELKTDLDIDMPSHGYLLDWARQGVFMMNAVLSVECGKAGSHRKKGWEIFTDTVIRALNEKEEGIVFLLWGNWAQQKAELITNPLHHIITSAHPSPLSAYHGFFGSQPFSKTNTALLKMGHSPVQWKIED</sequence>
<accession>A0A4V2VIY1</accession>
<evidence type="ECO:0000256" key="2">
    <source>
        <dbReference type="ARBA" id="ARBA00002631"/>
    </source>
</evidence>
<evidence type="ECO:0000256" key="3">
    <source>
        <dbReference type="ARBA" id="ARBA00008184"/>
    </source>
</evidence>
<dbReference type="NCBIfam" id="NF003589">
    <property type="entry name" value="PRK05254.1-2"/>
    <property type="match status" value="1"/>
</dbReference>
<comment type="function">
    <text evidence="2 9 11">Excises uracil residues from the DNA which can arise as a result of misincorporation of dUMP residues by DNA polymerase or due to deamination of cytosine.</text>
</comment>
<evidence type="ECO:0000256" key="6">
    <source>
        <dbReference type="ARBA" id="ARBA00022763"/>
    </source>
</evidence>
<comment type="catalytic activity">
    <reaction evidence="1 9 11">
        <text>Hydrolyzes single-stranded DNA or mismatched double-stranded DNA and polynucleotides, releasing free uracil.</text>
        <dbReference type="EC" id="3.2.2.27"/>
    </reaction>
</comment>
<evidence type="ECO:0000256" key="4">
    <source>
        <dbReference type="ARBA" id="ARBA00012030"/>
    </source>
</evidence>
<evidence type="ECO:0000313" key="14">
    <source>
        <dbReference type="Proteomes" id="UP000295773"/>
    </source>
</evidence>
<dbReference type="PROSITE" id="PS00130">
    <property type="entry name" value="U_DNA_GLYCOSYLASE"/>
    <property type="match status" value="1"/>
</dbReference>
<dbReference type="SMART" id="SM00987">
    <property type="entry name" value="UreE_C"/>
    <property type="match status" value="1"/>
</dbReference>
<comment type="subcellular location">
    <subcellularLocation>
        <location evidence="9">Cytoplasm</location>
    </subcellularLocation>
</comment>
<keyword evidence="7 9" id="KW-0378">Hydrolase</keyword>
<evidence type="ECO:0000256" key="5">
    <source>
        <dbReference type="ARBA" id="ARBA00018429"/>
    </source>
</evidence>
<evidence type="ECO:0000256" key="10">
    <source>
        <dbReference type="PROSITE-ProRule" id="PRU10072"/>
    </source>
</evidence>
<dbReference type="NCBIfam" id="NF003588">
    <property type="entry name" value="PRK05254.1-1"/>
    <property type="match status" value="1"/>
</dbReference>
<dbReference type="NCBIfam" id="TIGR00628">
    <property type="entry name" value="ung"/>
    <property type="match status" value="1"/>
</dbReference>
<evidence type="ECO:0000256" key="11">
    <source>
        <dbReference type="RuleBase" id="RU003780"/>
    </source>
</evidence>
<comment type="similarity">
    <text evidence="3 9 11">Belongs to the uracil-DNA glycosylase (UDG) superfamily. UNG family.</text>
</comment>
<feature type="active site" description="Proton acceptor" evidence="9 10">
    <location>
        <position position="62"/>
    </location>
</feature>
<feature type="domain" description="Uracil-DNA glycosylase-like" evidence="12">
    <location>
        <begin position="47"/>
        <end position="207"/>
    </location>
</feature>
<dbReference type="Pfam" id="PF03167">
    <property type="entry name" value="UDG"/>
    <property type="match status" value="1"/>
</dbReference>
<dbReference type="NCBIfam" id="NF003592">
    <property type="entry name" value="PRK05254.1-5"/>
    <property type="match status" value="1"/>
</dbReference>
<dbReference type="NCBIfam" id="NF003591">
    <property type="entry name" value="PRK05254.1-4"/>
    <property type="match status" value="1"/>
</dbReference>
<dbReference type="InterPro" id="IPR018085">
    <property type="entry name" value="Ura-DNA_Glyclase_AS"/>
</dbReference>
<dbReference type="PANTHER" id="PTHR11264:SF0">
    <property type="entry name" value="URACIL-DNA GLYCOSYLASE"/>
    <property type="match status" value="1"/>
</dbReference>
<reference evidence="13 14" key="1">
    <citation type="submission" date="2019-03" db="EMBL/GenBank/DDBJ databases">
        <title>Genomic Encyclopedia of Type Strains, Phase IV (KMG-IV): sequencing the most valuable type-strain genomes for metagenomic binning, comparative biology and taxonomic classification.</title>
        <authorList>
            <person name="Goeker M."/>
        </authorList>
    </citation>
    <scope>NUCLEOTIDE SEQUENCE [LARGE SCALE GENOMIC DNA]</scope>
    <source>
        <strain evidence="13 14">DSM 29481</strain>
    </source>
</reference>
<dbReference type="CDD" id="cd10027">
    <property type="entry name" value="UDG-F1-like"/>
    <property type="match status" value="1"/>
</dbReference>